<dbReference type="EMBL" id="FNES01000002">
    <property type="protein sequence ID" value="SDI96505.1"/>
    <property type="molecule type" value="Genomic_DNA"/>
</dbReference>
<dbReference type="RefSeq" id="WP_218118570.1">
    <property type="nucleotide sequence ID" value="NZ_FNES01000002.1"/>
</dbReference>
<dbReference type="InterPro" id="IPR038125">
    <property type="entry name" value="HTHP_sf"/>
</dbReference>
<dbReference type="Gene3D" id="6.10.80.10">
    <property type="entry name" value="Hexameric tyrosine-coordinated heme protein (HTHP)"/>
    <property type="match status" value="1"/>
</dbReference>
<accession>A0A1G8PWA4</accession>
<keyword evidence="2" id="KW-1185">Reference proteome</keyword>
<gene>
    <name evidence="1" type="ORF">SAMN04487954_102210</name>
</gene>
<name>A0A1G8PWA4_9GAMM</name>
<protein>
    <submittedName>
        <fullName evidence="1">Hexameric tyrosine-coordinated heme protein (HTHP)</fullName>
    </submittedName>
</protein>
<evidence type="ECO:0000313" key="1">
    <source>
        <dbReference type="EMBL" id="SDI96505.1"/>
    </source>
</evidence>
<dbReference type="AlphaFoldDB" id="A0A1G8PWA4"/>
<organism evidence="1 2">
    <name type="scientific">Billgrantia gudaonensis</name>
    <dbReference type="NCBI Taxonomy" id="376427"/>
    <lineage>
        <taxon>Bacteria</taxon>
        <taxon>Pseudomonadati</taxon>
        <taxon>Pseudomonadota</taxon>
        <taxon>Gammaproteobacteria</taxon>
        <taxon>Oceanospirillales</taxon>
        <taxon>Halomonadaceae</taxon>
        <taxon>Billgrantia</taxon>
    </lineage>
</organism>
<dbReference type="Proteomes" id="UP000198525">
    <property type="component" value="Unassembled WGS sequence"/>
</dbReference>
<dbReference type="InterPro" id="IPR021111">
    <property type="entry name" value="Hexamer_Tyr-coord_heme_pr_HTHP"/>
</dbReference>
<dbReference type="Pfam" id="PF11534">
    <property type="entry name" value="HTHP"/>
    <property type="match status" value="1"/>
</dbReference>
<sequence>MNMTVKMMQRRMPLAVLLSILLGASVLGSPIWADEHGDGEAESWLPSLVTETPQAGFALAVTLSQKGVATTQTDGEVRQALRPEYAEDPDSLIAVSQVIATHFQTVAAANDYWRD</sequence>
<reference evidence="1 2" key="1">
    <citation type="submission" date="2016-10" db="EMBL/GenBank/DDBJ databases">
        <authorList>
            <person name="de Groot N.N."/>
        </authorList>
    </citation>
    <scope>NUCLEOTIDE SEQUENCE [LARGE SCALE GENOMIC DNA]</scope>
    <source>
        <strain evidence="1 2">CGMCC 1.6133</strain>
    </source>
</reference>
<dbReference type="STRING" id="376427.SAMN04487954_102210"/>
<proteinExistence type="predicted"/>
<evidence type="ECO:0000313" key="2">
    <source>
        <dbReference type="Proteomes" id="UP000198525"/>
    </source>
</evidence>